<feature type="transmembrane region" description="Helical" evidence="1">
    <location>
        <begin position="6"/>
        <end position="26"/>
    </location>
</feature>
<feature type="transmembrane region" description="Helical" evidence="1">
    <location>
        <begin position="118"/>
        <end position="139"/>
    </location>
</feature>
<dbReference type="InParanoid" id="A0A409YJ91"/>
<name>A0A409YJ91_9AGAR</name>
<accession>A0A409YJ91</accession>
<dbReference type="Gene3D" id="1.20.120.1630">
    <property type="match status" value="1"/>
</dbReference>
<proteinExistence type="predicted"/>
<keyword evidence="3" id="KW-1185">Reference proteome</keyword>
<dbReference type="EMBL" id="NHTK01001106">
    <property type="protein sequence ID" value="PPR03077.1"/>
    <property type="molecule type" value="Genomic_DNA"/>
</dbReference>
<reference evidence="2 3" key="1">
    <citation type="journal article" date="2018" name="Evol. Lett.">
        <title>Horizontal gene cluster transfer increased hallucinogenic mushroom diversity.</title>
        <authorList>
            <person name="Reynolds H.T."/>
            <person name="Vijayakumar V."/>
            <person name="Gluck-Thaler E."/>
            <person name="Korotkin H.B."/>
            <person name="Matheny P.B."/>
            <person name="Slot J.C."/>
        </authorList>
    </citation>
    <scope>NUCLEOTIDE SEQUENCE [LARGE SCALE GENOMIC DNA]</scope>
    <source>
        <strain evidence="2 3">2629</strain>
    </source>
</reference>
<protein>
    <submittedName>
        <fullName evidence="2">Uncharacterized protein</fullName>
    </submittedName>
</protein>
<dbReference type="OrthoDB" id="67965at2759"/>
<organism evidence="2 3">
    <name type="scientific">Panaeolus cyanescens</name>
    <dbReference type="NCBI Taxonomy" id="181874"/>
    <lineage>
        <taxon>Eukaryota</taxon>
        <taxon>Fungi</taxon>
        <taxon>Dikarya</taxon>
        <taxon>Basidiomycota</taxon>
        <taxon>Agaricomycotina</taxon>
        <taxon>Agaricomycetes</taxon>
        <taxon>Agaricomycetidae</taxon>
        <taxon>Agaricales</taxon>
        <taxon>Agaricineae</taxon>
        <taxon>Galeropsidaceae</taxon>
        <taxon>Panaeolus</taxon>
    </lineage>
</organism>
<evidence type="ECO:0000313" key="2">
    <source>
        <dbReference type="EMBL" id="PPR03077.1"/>
    </source>
</evidence>
<keyword evidence="1" id="KW-1133">Transmembrane helix</keyword>
<dbReference type="InterPro" id="IPR010721">
    <property type="entry name" value="UstE-like"/>
</dbReference>
<dbReference type="Proteomes" id="UP000284842">
    <property type="component" value="Unassembled WGS sequence"/>
</dbReference>
<dbReference type="AlphaFoldDB" id="A0A409YJ91"/>
<feature type="transmembrane region" description="Helical" evidence="1">
    <location>
        <begin position="73"/>
        <end position="97"/>
    </location>
</feature>
<feature type="transmembrane region" description="Helical" evidence="1">
    <location>
        <begin position="33"/>
        <end position="53"/>
    </location>
</feature>
<feature type="transmembrane region" description="Helical" evidence="1">
    <location>
        <begin position="226"/>
        <end position="247"/>
    </location>
</feature>
<dbReference type="GO" id="GO:0016020">
    <property type="term" value="C:membrane"/>
    <property type="evidence" value="ECO:0007669"/>
    <property type="project" value="TreeGrafter"/>
</dbReference>
<dbReference type="PANTHER" id="PTHR32251:SF17">
    <property type="entry name" value="STEROID 5-ALPHA REDUCTASE C-TERMINAL DOMAIN-CONTAINING PROTEIN"/>
    <property type="match status" value="1"/>
</dbReference>
<evidence type="ECO:0000313" key="3">
    <source>
        <dbReference type="Proteomes" id="UP000284842"/>
    </source>
</evidence>
<evidence type="ECO:0000256" key="1">
    <source>
        <dbReference type="SAM" id="Phobius"/>
    </source>
</evidence>
<sequence length="287" mass="32009">MPLFSRLLPTFISAYAAQAFFALLWVPQQEDRFYDLCGSIGWLSTAALSLYYPSLKAKFWDGLPVSLPAITSFAPRQILLTAALGIWSARLGVYLASRAIKAGGDSRFDVIKTQPGRFTYFWMAQATWVSLVGLPVYLVNALPKSVHPPLGTRDYFALGLFASSFLLEAVADYQKASWRRAKDRKQHDEAFISSGLWSISRHPNYVGEVGIWTGIWALSTTSLQTAAYPTGAVALAALSPLFAWFLLRKVSGVPPLERQGNQRFANNVKYQQYKNTVPIFWPWGPTN</sequence>
<keyword evidence="1" id="KW-0812">Transmembrane</keyword>
<dbReference type="PANTHER" id="PTHR32251">
    <property type="entry name" value="3-OXO-5-ALPHA-STEROID 4-DEHYDROGENASE"/>
    <property type="match status" value="1"/>
</dbReference>
<comment type="caution">
    <text evidence="2">The sequence shown here is derived from an EMBL/GenBank/DDBJ whole genome shotgun (WGS) entry which is preliminary data.</text>
</comment>
<keyword evidence="1" id="KW-0472">Membrane</keyword>
<dbReference type="Pfam" id="PF06966">
    <property type="entry name" value="DUF1295"/>
    <property type="match status" value="1"/>
</dbReference>
<gene>
    <name evidence="2" type="ORF">CVT24_012390</name>
</gene>
<dbReference type="PROSITE" id="PS50244">
    <property type="entry name" value="S5A_REDUCTASE"/>
    <property type="match status" value="1"/>
</dbReference>